<evidence type="ECO:0000313" key="2">
    <source>
        <dbReference type="Proteomes" id="UP000515121"/>
    </source>
</evidence>
<feature type="transmembrane region" description="Helical" evidence="1">
    <location>
        <begin position="32"/>
        <end position="51"/>
    </location>
</feature>
<sequence>MIHFLREGHISIPTPLAKKAMDMQQKLIQHRYHFTIAILASLIIALLSYVAPRLPTILTYFWPLFVSTTVFLVAIMAFGGFSQLATDAHGEKAGEGLLDYVAAFRPEYTDQEPQKFE</sequence>
<evidence type="ECO:0000313" key="3">
    <source>
        <dbReference type="RefSeq" id="XP_022724435.1"/>
    </source>
</evidence>
<dbReference type="PANTHER" id="PTHR34125:SF7">
    <property type="entry name" value="TRANSMEMBRANE PROTEIN"/>
    <property type="match status" value="1"/>
</dbReference>
<reference evidence="3" key="1">
    <citation type="submission" date="2025-08" db="UniProtKB">
        <authorList>
            <consortium name="RefSeq"/>
        </authorList>
    </citation>
    <scope>IDENTIFICATION</scope>
    <source>
        <tissue evidence="3">Fruit stalk</tissue>
    </source>
</reference>
<protein>
    <submittedName>
        <fullName evidence="3">Uncharacterized protein LOC111281094</fullName>
    </submittedName>
</protein>
<dbReference type="OrthoDB" id="649865at2759"/>
<keyword evidence="1" id="KW-1133">Transmembrane helix</keyword>
<evidence type="ECO:0000256" key="1">
    <source>
        <dbReference type="SAM" id="Phobius"/>
    </source>
</evidence>
<keyword evidence="1" id="KW-0472">Membrane</keyword>
<organism evidence="2 3">
    <name type="scientific">Durio zibethinus</name>
    <name type="common">Durian</name>
    <dbReference type="NCBI Taxonomy" id="66656"/>
    <lineage>
        <taxon>Eukaryota</taxon>
        <taxon>Viridiplantae</taxon>
        <taxon>Streptophyta</taxon>
        <taxon>Embryophyta</taxon>
        <taxon>Tracheophyta</taxon>
        <taxon>Spermatophyta</taxon>
        <taxon>Magnoliopsida</taxon>
        <taxon>eudicotyledons</taxon>
        <taxon>Gunneridae</taxon>
        <taxon>Pentapetalae</taxon>
        <taxon>rosids</taxon>
        <taxon>malvids</taxon>
        <taxon>Malvales</taxon>
        <taxon>Malvaceae</taxon>
        <taxon>Helicteroideae</taxon>
        <taxon>Durio</taxon>
    </lineage>
</organism>
<proteinExistence type="predicted"/>
<gene>
    <name evidence="3" type="primary">LOC111281094</name>
</gene>
<dbReference type="AlphaFoldDB" id="A0A6P5X7N9"/>
<dbReference type="KEGG" id="dzi:111281094"/>
<dbReference type="PANTHER" id="PTHR34125">
    <property type="entry name" value="OS01G0762900 PROTEIN"/>
    <property type="match status" value="1"/>
</dbReference>
<name>A0A6P5X7N9_DURZI</name>
<dbReference type="GeneID" id="111281094"/>
<accession>A0A6P5X7N9</accession>
<feature type="transmembrane region" description="Helical" evidence="1">
    <location>
        <begin position="57"/>
        <end position="78"/>
    </location>
</feature>
<keyword evidence="1" id="KW-0812">Transmembrane</keyword>
<dbReference type="RefSeq" id="XP_022724435.1">
    <property type="nucleotide sequence ID" value="XM_022868700.1"/>
</dbReference>
<keyword evidence="2" id="KW-1185">Reference proteome</keyword>
<dbReference type="Proteomes" id="UP000515121">
    <property type="component" value="Unplaced"/>
</dbReference>